<reference evidence="6 7" key="1">
    <citation type="submission" date="2018-01" db="EMBL/GenBank/DDBJ databases">
        <title>The whole genome sequencing and assembly of Paenibacillus chitinolyticus KCCM 41400 strain.</title>
        <authorList>
            <person name="Kim J.-Y."/>
            <person name="Park M.-K."/>
            <person name="Lee Y.-J."/>
            <person name="Yi H."/>
            <person name="Bahn Y.-S."/>
            <person name="Kim J.F."/>
            <person name="Lee D.-W."/>
        </authorList>
    </citation>
    <scope>NUCLEOTIDE SEQUENCE [LARGE SCALE GENOMIC DNA]</scope>
    <source>
        <strain evidence="6 7">KCCM 41400</strain>
    </source>
</reference>
<evidence type="ECO:0000256" key="2">
    <source>
        <dbReference type="SAM" id="MobiDB-lite"/>
    </source>
</evidence>
<dbReference type="EMBL" id="JAMDMJ010000008">
    <property type="protein sequence ID" value="MCY9595641.1"/>
    <property type="molecule type" value="Genomic_DNA"/>
</dbReference>
<feature type="chain" id="PRO_5039618137" evidence="3">
    <location>
        <begin position="21"/>
        <end position="181"/>
    </location>
</feature>
<name>A0A410WSU3_9BACL</name>
<dbReference type="AlphaFoldDB" id="A0A410WSU3"/>
<dbReference type="Pfam" id="PF11611">
    <property type="entry name" value="DUF4352"/>
    <property type="match status" value="1"/>
</dbReference>
<dbReference type="InterPro" id="IPR029051">
    <property type="entry name" value="DUF4352"/>
</dbReference>
<dbReference type="EMBL" id="CP026520">
    <property type="protein sequence ID" value="QAV17401.1"/>
    <property type="molecule type" value="Genomic_DNA"/>
</dbReference>
<dbReference type="Proteomes" id="UP001527202">
    <property type="component" value="Unassembled WGS sequence"/>
</dbReference>
<dbReference type="RefSeq" id="WP_042229455.1">
    <property type="nucleotide sequence ID" value="NZ_CP026520.1"/>
</dbReference>
<protein>
    <submittedName>
        <fullName evidence="6">DUF4352 domain-containing protein</fullName>
    </submittedName>
</protein>
<gene>
    <name evidence="5" type="ORF">M5X16_07645</name>
    <name evidence="6" type="ORF">PC41400_06885</name>
</gene>
<keyword evidence="1 3" id="KW-0732">Signal</keyword>
<sequence>MKIKLGLLAAVSCLALTACGDYKEQASPLKQGGGAADRSSAAKAPRFAASLTQEYSKEDTVQIGDAKIKVSKVEKFTEQGPETPNLPDGEFVVVTLNIENSGAQELAYNPYSFEMANSRGMTSDKVLASFSGETGLKYGELAPGAKVSGTLVFEQPKGDPKLQLLHKEDTGPDKAVKINLQ</sequence>
<evidence type="ECO:0000313" key="6">
    <source>
        <dbReference type="EMBL" id="QAV17401.1"/>
    </source>
</evidence>
<proteinExistence type="predicted"/>
<dbReference type="PROSITE" id="PS51257">
    <property type="entry name" value="PROKAR_LIPOPROTEIN"/>
    <property type="match status" value="1"/>
</dbReference>
<organism evidence="6 7">
    <name type="scientific">Paenibacillus chitinolyticus</name>
    <dbReference type="NCBI Taxonomy" id="79263"/>
    <lineage>
        <taxon>Bacteria</taxon>
        <taxon>Bacillati</taxon>
        <taxon>Bacillota</taxon>
        <taxon>Bacilli</taxon>
        <taxon>Bacillales</taxon>
        <taxon>Paenibacillaceae</taxon>
        <taxon>Paenibacillus</taxon>
    </lineage>
</organism>
<dbReference type="Proteomes" id="UP000288943">
    <property type="component" value="Chromosome"/>
</dbReference>
<feature type="region of interest" description="Disordered" evidence="2">
    <location>
        <begin position="162"/>
        <end position="181"/>
    </location>
</feature>
<dbReference type="KEGG" id="pchi:PC41400_06885"/>
<reference evidence="5 8" key="2">
    <citation type="submission" date="2022-05" db="EMBL/GenBank/DDBJ databases">
        <title>Genome Sequencing of Bee-Associated Microbes.</title>
        <authorList>
            <person name="Dunlap C."/>
        </authorList>
    </citation>
    <scope>NUCLEOTIDE SEQUENCE [LARGE SCALE GENOMIC DNA]</scope>
    <source>
        <strain evidence="5 8">NRRL B-23120</strain>
    </source>
</reference>
<evidence type="ECO:0000313" key="7">
    <source>
        <dbReference type="Proteomes" id="UP000288943"/>
    </source>
</evidence>
<evidence type="ECO:0000256" key="1">
    <source>
        <dbReference type="ARBA" id="ARBA00022729"/>
    </source>
</evidence>
<evidence type="ECO:0000313" key="8">
    <source>
        <dbReference type="Proteomes" id="UP001527202"/>
    </source>
</evidence>
<accession>A0A410WSU3</accession>
<dbReference type="Gene3D" id="2.60.40.1240">
    <property type="match status" value="1"/>
</dbReference>
<evidence type="ECO:0000259" key="4">
    <source>
        <dbReference type="Pfam" id="PF11611"/>
    </source>
</evidence>
<dbReference type="OrthoDB" id="9794580at2"/>
<feature type="signal peptide" evidence="3">
    <location>
        <begin position="1"/>
        <end position="20"/>
    </location>
</feature>
<keyword evidence="8" id="KW-1185">Reference proteome</keyword>
<evidence type="ECO:0000313" key="5">
    <source>
        <dbReference type="EMBL" id="MCY9595641.1"/>
    </source>
</evidence>
<dbReference type="InterPro" id="IPR029050">
    <property type="entry name" value="Immunoprotect_excell_Ig-like"/>
</dbReference>
<dbReference type="GeneID" id="95374542"/>
<feature type="domain" description="DUF4352" evidence="4">
    <location>
        <begin position="56"/>
        <end position="168"/>
    </location>
</feature>
<evidence type="ECO:0000256" key="3">
    <source>
        <dbReference type="SAM" id="SignalP"/>
    </source>
</evidence>